<dbReference type="InterPro" id="IPR045024">
    <property type="entry name" value="NDH-2"/>
</dbReference>
<dbReference type="EMBL" id="PFCP01000064">
    <property type="protein sequence ID" value="PIR68686.1"/>
    <property type="molecule type" value="Genomic_DNA"/>
</dbReference>
<accession>A0A2J0JHB8</accession>
<keyword evidence="6" id="KW-0560">Oxidoreductase</keyword>
<evidence type="ECO:0000256" key="6">
    <source>
        <dbReference type="ARBA" id="ARBA00023002"/>
    </source>
</evidence>
<feature type="domain" description="FAD/NAD(P)-binding" evidence="9">
    <location>
        <begin position="6"/>
        <end position="325"/>
    </location>
</feature>
<evidence type="ECO:0000256" key="3">
    <source>
        <dbReference type="ARBA" id="ARBA00022630"/>
    </source>
</evidence>
<dbReference type="Pfam" id="PF07992">
    <property type="entry name" value="Pyr_redox_2"/>
    <property type="match status" value="1"/>
</dbReference>
<feature type="domain" description="External alternative NADH-ubiquinone oxidoreductase-like C-terminal" evidence="10">
    <location>
        <begin position="350"/>
        <end position="408"/>
    </location>
</feature>
<keyword evidence="3" id="KW-0285">Flavoprotein</keyword>
<dbReference type="PANTHER" id="PTHR43706:SF47">
    <property type="entry name" value="EXTERNAL NADH-UBIQUINONE OXIDOREDUCTASE 1, MITOCHONDRIAL-RELATED"/>
    <property type="match status" value="1"/>
</dbReference>
<evidence type="ECO:0000256" key="7">
    <source>
        <dbReference type="ARBA" id="ARBA00023027"/>
    </source>
</evidence>
<reference evidence="12" key="1">
    <citation type="submission" date="2017-09" db="EMBL/GenBank/DDBJ databases">
        <title>Depth-based differentiation of microbial function through sediment-hosted aquifers and enrichment of novel symbionts in the deep terrestrial subsurface.</title>
        <authorList>
            <person name="Probst A.J."/>
            <person name="Ladd B."/>
            <person name="Jarett J.K."/>
            <person name="Geller-Mcgrath D.E."/>
            <person name="Sieber C.M.K."/>
            <person name="Emerson J.B."/>
            <person name="Anantharaman K."/>
            <person name="Thomas B.C."/>
            <person name="Malmstrom R."/>
            <person name="Stieglmeier M."/>
            <person name="Klingl A."/>
            <person name="Woyke T."/>
            <person name="Ryan C.M."/>
            <person name="Banfield J.F."/>
        </authorList>
    </citation>
    <scope>NUCLEOTIDE SEQUENCE [LARGE SCALE GENOMIC DNA]</scope>
</reference>
<dbReference type="AlphaFoldDB" id="A0A2J0JHB8"/>
<dbReference type="EC" id="1.6.5.9" evidence="2"/>
<protein>
    <recommendedName>
        <fullName evidence="2">NADH:ubiquinone reductase (non-electrogenic)</fullName>
        <ecNumber evidence="2">1.6.5.9</ecNumber>
    </recommendedName>
</protein>
<evidence type="ECO:0000313" key="12">
    <source>
        <dbReference type="Proteomes" id="UP000228613"/>
    </source>
</evidence>
<gene>
    <name evidence="11" type="ORF">COU48_02730</name>
</gene>
<dbReference type="PRINTS" id="PR00411">
    <property type="entry name" value="PNDRDTASEI"/>
</dbReference>
<comment type="caution">
    <text evidence="11">The sequence shown here is derived from an EMBL/GenBank/DDBJ whole genome shotgun (WGS) entry which is preliminary data.</text>
</comment>
<dbReference type="PANTHER" id="PTHR43706">
    <property type="entry name" value="NADH DEHYDROGENASE"/>
    <property type="match status" value="1"/>
</dbReference>
<evidence type="ECO:0000256" key="4">
    <source>
        <dbReference type="ARBA" id="ARBA00022827"/>
    </source>
</evidence>
<dbReference type="InterPro" id="IPR036188">
    <property type="entry name" value="FAD/NAD-bd_sf"/>
</dbReference>
<dbReference type="InterPro" id="IPR023753">
    <property type="entry name" value="FAD/NAD-binding_dom"/>
</dbReference>
<evidence type="ECO:0000256" key="1">
    <source>
        <dbReference type="ARBA" id="ARBA00005272"/>
    </source>
</evidence>
<comment type="similarity">
    <text evidence="1">Belongs to the NADH dehydrogenase family.</text>
</comment>
<evidence type="ECO:0000256" key="5">
    <source>
        <dbReference type="ARBA" id="ARBA00022946"/>
    </source>
</evidence>
<evidence type="ECO:0000259" key="9">
    <source>
        <dbReference type="Pfam" id="PF07992"/>
    </source>
</evidence>
<evidence type="ECO:0000313" key="11">
    <source>
        <dbReference type="EMBL" id="PIR68686.1"/>
    </source>
</evidence>
<name>A0A2J0JHB8_9BACT</name>
<keyword evidence="7" id="KW-0520">NAD</keyword>
<organism evidence="11 12">
    <name type="scientific">Candidatus Nomurabacteria bacterium CG10_big_fil_rev_8_21_14_0_10_03_31_7</name>
    <dbReference type="NCBI Taxonomy" id="1974730"/>
    <lineage>
        <taxon>Bacteria</taxon>
        <taxon>Candidatus Nomuraibacteriota</taxon>
    </lineage>
</organism>
<keyword evidence="4" id="KW-0274">FAD</keyword>
<comment type="catalytic activity">
    <reaction evidence="8">
        <text>a quinone + NADH + H(+) = a quinol + NAD(+)</text>
        <dbReference type="Rhea" id="RHEA:46160"/>
        <dbReference type="ChEBI" id="CHEBI:15378"/>
        <dbReference type="ChEBI" id="CHEBI:24646"/>
        <dbReference type="ChEBI" id="CHEBI:57540"/>
        <dbReference type="ChEBI" id="CHEBI:57945"/>
        <dbReference type="ChEBI" id="CHEBI:132124"/>
        <dbReference type="EC" id="1.6.5.9"/>
    </reaction>
</comment>
<dbReference type="SUPFAM" id="SSF51905">
    <property type="entry name" value="FAD/NAD(P)-binding domain"/>
    <property type="match status" value="2"/>
</dbReference>
<proteinExistence type="inferred from homology"/>
<dbReference type="GO" id="GO:0050136">
    <property type="term" value="F:NADH dehydrogenase (quinone) (non-electrogenic) activity"/>
    <property type="evidence" value="ECO:0007669"/>
    <property type="project" value="UniProtKB-EC"/>
</dbReference>
<evidence type="ECO:0000256" key="8">
    <source>
        <dbReference type="ARBA" id="ARBA00047599"/>
    </source>
</evidence>
<evidence type="ECO:0000259" key="10">
    <source>
        <dbReference type="Pfam" id="PF22366"/>
    </source>
</evidence>
<dbReference type="Pfam" id="PF22366">
    <property type="entry name" value="NDH2_C"/>
    <property type="match status" value="1"/>
</dbReference>
<dbReference type="PRINTS" id="PR00368">
    <property type="entry name" value="FADPNR"/>
</dbReference>
<dbReference type="Gene3D" id="3.50.50.100">
    <property type="match status" value="1"/>
</dbReference>
<evidence type="ECO:0000256" key="2">
    <source>
        <dbReference type="ARBA" id="ARBA00012637"/>
    </source>
</evidence>
<keyword evidence="5" id="KW-0809">Transit peptide</keyword>
<dbReference type="InterPro" id="IPR054585">
    <property type="entry name" value="NDH2-like_C"/>
</dbReference>
<sequence length="412" mass="46672">MKPIYITIVGGGFGGIYTLKKFNKIFNKNSNIHITLVSENNYFLFTPLLHEVATGGINPQNIIEPIKKFLGSSLNTLYVGKVTNIDIKNSKIETRNRYWDYDYLVLAPGAETNFFNTPGAEENCFTLKSLEDAIKIKNHCITLIDKASFISSREERKNILRFVIIGGGPTGVELASELEEFLKQTFLRYYTKDLIDDISVVIIQKDSELLVQLSKPLREKSLKILQKNGVEVILNALVNKVTKDGIEFNNKSLKTNTAIWVAGVKPINISFSPSISLENNGRLKVNQYLQLDQYSNVYALGDISGAKEDNGIFIPMLAQVATREANIVAENIKNQIEDKTLKPFIYKNIGTLISLGRWMAVGEISHFIMSGHFTWFVWRTIYLSKLISWQKKVKVAIDWTINIFSERDISKL</sequence>
<dbReference type="Proteomes" id="UP000228613">
    <property type="component" value="Unassembled WGS sequence"/>
</dbReference>